<dbReference type="GO" id="GO:0016020">
    <property type="term" value="C:membrane"/>
    <property type="evidence" value="ECO:0007669"/>
    <property type="project" value="UniProtKB-SubCell"/>
</dbReference>
<dbReference type="Proteomes" id="UP001204144">
    <property type="component" value="Unassembled WGS sequence"/>
</dbReference>
<keyword evidence="7" id="KW-1185">Reference proteome</keyword>
<gene>
    <name evidence="6" type="ORF">EGI31_18550</name>
</gene>
<protein>
    <recommendedName>
        <fullName evidence="8">Holin</fullName>
    </recommendedName>
</protein>
<comment type="caution">
    <text evidence="6">The sequence shown here is derived from an EMBL/GenBank/DDBJ whole genome shotgun (WGS) entry which is preliminary data.</text>
</comment>
<keyword evidence="4 5" id="KW-0472">Membrane</keyword>
<evidence type="ECO:0008006" key="8">
    <source>
        <dbReference type="Google" id="ProtNLM"/>
    </source>
</evidence>
<reference evidence="6 7" key="1">
    <citation type="submission" date="2018-11" db="EMBL/GenBank/DDBJ databases">
        <title>Novel bacteria species description.</title>
        <authorList>
            <person name="Han J.-H."/>
        </authorList>
    </citation>
    <scope>NUCLEOTIDE SEQUENCE [LARGE SCALE GENOMIC DNA]</scope>
    <source>
        <strain evidence="6 7">KCTC23259</strain>
    </source>
</reference>
<evidence type="ECO:0000256" key="2">
    <source>
        <dbReference type="ARBA" id="ARBA00022692"/>
    </source>
</evidence>
<evidence type="ECO:0000256" key="1">
    <source>
        <dbReference type="ARBA" id="ARBA00004141"/>
    </source>
</evidence>
<evidence type="ECO:0000313" key="6">
    <source>
        <dbReference type="EMBL" id="MCP9764940.1"/>
    </source>
</evidence>
<dbReference type="InterPro" id="IPR006480">
    <property type="entry name" value="Phage_holin_4_1"/>
</dbReference>
<dbReference type="RefSeq" id="WP_255038627.1">
    <property type="nucleotide sequence ID" value="NZ_RJUF01000178.1"/>
</dbReference>
<accession>A0AAE3H874</accession>
<organism evidence="6 7">
    <name type="scientific">Lacihabitans soyangensis</name>
    <dbReference type="NCBI Taxonomy" id="869394"/>
    <lineage>
        <taxon>Bacteria</taxon>
        <taxon>Pseudomonadati</taxon>
        <taxon>Bacteroidota</taxon>
        <taxon>Cytophagia</taxon>
        <taxon>Cytophagales</taxon>
        <taxon>Leadbetterellaceae</taxon>
        <taxon>Lacihabitans</taxon>
    </lineage>
</organism>
<comment type="subcellular location">
    <subcellularLocation>
        <location evidence="1">Membrane</location>
        <topology evidence="1">Multi-pass membrane protein</topology>
    </subcellularLocation>
</comment>
<dbReference type="AlphaFoldDB" id="A0AAE3H874"/>
<name>A0AAE3H874_9BACT</name>
<keyword evidence="2 5" id="KW-0812">Transmembrane</keyword>
<proteinExistence type="predicted"/>
<keyword evidence="3 5" id="KW-1133">Transmembrane helix</keyword>
<evidence type="ECO:0000256" key="4">
    <source>
        <dbReference type="ARBA" id="ARBA00023136"/>
    </source>
</evidence>
<evidence type="ECO:0000256" key="5">
    <source>
        <dbReference type="SAM" id="Phobius"/>
    </source>
</evidence>
<feature type="transmembrane region" description="Helical" evidence="5">
    <location>
        <begin position="85"/>
        <end position="103"/>
    </location>
</feature>
<dbReference type="Pfam" id="PF05105">
    <property type="entry name" value="Phage_holin_4_1"/>
    <property type="match status" value="1"/>
</dbReference>
<evidence type="ECO:0000256" key="3">
    <source>
        <dbReference type="ARBA" id="ARBA00022989"/>
    </source>
</evidence>
<evidence type="ECO:0000313" key="7">
    <source>
        <dbReference type="Proteomes" id="UP001204144"/>
    </source>
</evidence>
<sequence length="170" mass="19189">MNKVDGFVATVGSVSLGMVKVLMNPMLFVTALVGTVFSNYLEGYAPFIEALLVCIFADSIFGVYLAHREKKFEWAKAMKILEKLIVYAFYLWIIHVVSRVPFVQKYGEWIQYFTSFIYSLMILNEGRSAFKNGNRVHPNKISGWVVAMFDKIEGNMKADAAPQPPVGESN</sequence>
<dbReference type="EMBL" id="RJUF01000178">
    <property type="protein sequence ID" value="MCP9764940.1"/>
    <property type="molecule type" value="Genomic_DNA"/>
</dbReference>
<feature type="transmembrane region" description="Helical" evidence="5">
    <location>
        <begin position="47"/>
        <end position="65"/>
    </location>
</feature>